<dbReference type="Proteomes" id="UP001148662">
    <property type="component" value="Unassembled WGS sequence"/>
</dbReference>
<proteinExistence type="predicted"/>
<comment type="caution">
    <text evidence="1">The sequence shown here is derived from an EMBL/GenBank/DDBJ whole genome shotgun (WGS) entry which is preliminary data.</text>
</comment>
<evidence type="ECO:0000313" key="1">
    <source>
        <dbReference type="EMBL" id="KAJ3558679.1"/>
    </source>
</evidence>
<sequence>MFASWIADALNEAPNNLAARRVQQLPVRCSQPRTLPAGMDAADRPKFQQRKFTAEEKKQLLDNLDIEVAHRIRQFESWLADALENFRIHQEGLISRVPRLVRNITLREFAKYNGDVQACLKGLQREKLGGEAEAIDKTTRKRKWVESQEAEVKATEVESTKGAKSARIMNPVTPRKTPGLFEAPGTAQRSRLPTMKTPGTVCAPLS</sequence>
<gene>
    <name evidence="1" type="ORF">NM688_g779</name>
</gene>
<accession>A0ACC1TD15</accession>
<keyword evidence="2" id="KW-1185">Reference proteome</keyword>
<name>A0ACC1TD15_9APHY</name>
<evidence type="ECO:0000313" key="2">
    <source>
        <dbReference type="Proteomes" id="UP001148662"/>
    </source>
</evidence>
<organism evidence="1 2">
    <name type="scientific">Phlebia brevispora</name>
    <dbReference type="NCBI Taxonomy" id="194682"/>
    <lineage>
        <taxon>Eukaryota</taxon>
        <taxon>Fungi</taxon>
        <taxon>Dikarya</taxon>
        <taxon>Basidiomycota</taxon>
        <taxon>Agaricomycotina</taxon>
        <taxon>Agaricomycetes</taxon>
        <taxon>Polyporales</taxon>
        <taxon>Meruliaceae</taxon>
        <taxon>Phlebia</taxon>
    </lineage>
</organism>
<reference evidence="1" key="1">
    <citation type="submission" date="2022-07" db="EMBL/GenBank/DDBJ databases">
        <title>Genome Sequence of Phlebia brevispora.</title>
        <authorList>
            <person name="Buettner E."/>
        </authorList>
    </citation>
    <scope>NUCLEOTIDE SEQUENCE</scope>
    <source>
        <strain evidence="1">MPL23</strain>
    </source>
</reference>
<protein>
    <submittedName>
        <fullName evidence="1">Uncharacterized protein</fullName>
    </submittedName>
</protein>
<dbReference type="EMBL" id="JANHOG010000072">
    <property type="protein sequence ID" value="KAJ3558679.1"/>
    <property type="molecule type" value="Genomic_DNA"/>
</dbReference>